<dbReference type="EMBL" id="CYKH01001806">
    <property type="protein sequence ID" value="CUG90249.1"/>
    <property type="molecule type" value="Genomic_DNA"/>
</dbReference>
<dbReference type="Pfam" id="PF07647">
    <property type="entry name" value="SAM_2"/>
    <property type="match status" value="1"/>
</dbReference>
<dbReference type="CDD" id="cd09487">
    <property type="entry name" value="SAM_superfamily"/>
    <property type="match status" value="1"/>
</dbReference>
<dbReference type="SUPFAM" id="SSF47769">
    <property type="entry name" value="SAM/Pointed domain"/>
    <property type="match status" value="1"/>
</dbReference>
<dbReference type="Proteomes" id="UP000051952">
    <property type="component" value="Unassembled WGS sequence"/>
</dbReference>
<protein>
    <recommendedName>
        <fullName evidence="1">SAM domain-containing protein</fullName>
    </recommendedName>
</protein>
<proteinExistence type="predicted"/>
<dbReference type="InterPro" id="IPR001660">
    <property type="entry name" value="SAM"/>
</dbReference>
<organism evidence="2 3">
    <name type="scientific">Bodo saltans</name>
    <name type="common">Flagellated protozoan</name>
    <dbReference type="NCBI Taxonomy" id="75058"/>
    <lineage>
        <taxon>Eukaryota</taxon>
        <taxon>Discoba</taxon>
        <taxon>Euglenozoa</taxon>
        <taxon>Kinetoplastea</taxon>
        <taxon>Metakinetoplastina</taxon>
        <taxon>Eubodonida</taxon>
        <taxon>Bodonidae</taxon>
        <taxon>Bodo</taxon>
    </lineage>
</organism>
<name>A0A0S4JP07_BODSA</name>
<evidence type="ECO:0000313" key="3">
    <source>
        <dbReference type="Proteomes" id="UP000051952"/>
    </source>
</evidence>
<accession>A0A0S4JP07</accession>
<gene>
    <name evidence="2" type="ORF">BSAL_25740</name>
</gene>
<sequence length="148" mass="16504">MLSDPALTKLLMRAVERGSIRGDRLYATDLDVLLCILQRYATQQQQPAPSHDEGANFVSSGDAPSDWISLCEALLLSDIAPPKSATVTEVNEWLRRLCLEGDYQSVVRRQGIDGEVLWSDLTLDDVVEMGIYSRRDAKKLLAILSARR</sequence>
<dbReference type="Gene3D" id="1.10.150.50">
    <property type="entry name" value="Transcription Factor, Ets-1"/>
    <property type="match status" value="1"/>
</dbReference>
<evidence type="ECO:0000313" key="2">
    <source>
        <dbReference type="EMBL" id="CUG90249.1"/>
    </source>
</evidence>
<dbReference type="AlphaFoldDB" id="A0A0S4JP07"/>
<dbReference type="VEuPathDB" id="TriTrypDB:BSAL_25740"/>
<feature type="domain" description="SAM" evidence="1">
    <location>
        <begin position="83"/>
        <end position="142"/>
    </location>
</feature>
<keyword evidence="3" id="KW-1185">Reference proteome</keyword>
<evidence type="ECO:0000259" key="1">
    <source>
        <dbReference type="Pfam" id="PF07647"/>
    </source>
</evidence>
<reference evidence="3" key="1">
    <citation type="submission" date="2015-09" db="EMBL/GenBank/DDBJ databases">
        <authorList>
            <consortium name="Pathogen Informatics"/>
        </authorList>
    </citation>
    <scope>NUCLEOTIDE SEQUENCE [LARGE SCALE GENOMIC DNA]</scope>
    <source>
        <strain evidence="3">Lake Konstanz</strain>
    </source>
</reference>
<dbReference type="OrthoDB" id="240959at2759"/>
<dbReference type="InterPro" id="IPR013761">
    <property type="entry name" value="SAM/pointed_sf"/>
</dbReference>